<keyword evidence="3" id="KW-1185">Reference proteome</keyword>
<accession>A0ABD0K575</accession>
<feature type="signal peptide" evidence="1">
    <location>
        <begin position="1"/>
        <end position="31"/>
    </location>
</feature>
<dbReference type="EMBL" id="JACVVK020000250">
    <property type="protein sequence ID" value="KAK7482123.1"/>
    <property type="molecule type" value="Genomic_DNA"/>
</dbReference>
<protein>
    <recommendedName>
        <fullName evidence="4">Secreted protein</fullName>
    </recommendedName>
</protein>
<organism evidence="2 3">
    <name type="scientific">Batillaria attramentaria</name>
    <dbReference type="NCBI Taxonomy" id="370345"/>
    <lineage>
        <taxon>Eukaryota</taxon>
        <taxon>Metazoa</taxon>
        <taxon>Spiralia</taxon>
        <taxon>Lophotrochozoa</taxon>
        <taxon>Mollusca</taxon>
        <taxon>Gastropoda</taxon>
        <taxon>Caenogastropoda</taxon>
        <taxon>Sorbeoconcha</taxon>
        <taxon>Cerithioidea</taxon>
        <taxon>Batillariidae</taxon>
        <taxon>Batillaria</taxon>
    </lineage>
</organism>
<evidence type="ECO:0000313" key="3">
    <source>
        <dbReference type="Proteomes" id="UP001519460"/>
    </source>
</evidence>
<name>A0ABD0K575_9CAEN</name>
<evidence type="ECO:0000256" key="1">
    <source>
        <dbReference type="SAM" id="SignalP"/>
    </source>
</evidence>
<dbReference type="Proteomes" id="UP001519460">
    <property type="component" value="Unassembled WGS sequence"/>
</dbReference>
<reference evidence="2 3" key="1">
    <citation type="journal article" date="2023" name="Sci. Data">
        <title>Genome assembly of the Korean intertidal mud-creeper Batillaria attramentaria.</title>
        <authorList>
            <person name="Patra A.K."/>
            <person name="Ho P.T."/>
            <person name="Jun S."/>
            <person name="Lee S.J."/>
            <person name="Kim Y."/>
            <person name="Won Y.J."/>
        </authorList>
    </citation>
    <scope>NUCLEOTIDE SEQUENCE [LARGE SCALE GENOMIC DNA]</scope>
    <source>
        <strain evidence="2">Wonlab-2016</strain>
    </source>
</reference>
<dbReference type="AlphaFoldDB" id="A0ABD0K575"/>
<evidence type="ECO:0000313" key="2">
    <source>
        <dbReference type="EMBL" id="KAK7482123.1"/>
    </source>
</evidence>
<feature type="chain" id="PRO_5044748812" description="Secreted protein" evidence="1">
    <location>
        <begin position="32"/>
        <end position="95"/>
    </location>
</feature>
<proteinExistence type="predicted"/>
<gene>
    <name evidence="2" type="ORF">BaRGS_00026588</name>
</gene>
<keyword evidence="1" id="KW-0732">Signal</keyword>
<comment type="caution">
    <text evidence="2">The sequence shown here is derived from an EMBL/GenBank/DDBJ whole genome shotgun (WGS) entry which is preliminary data.</text>
</comment>
<evidence type="ECO:0008006" key="4">
    <source>
        <dbReference type="Google" id="ProtNLM"/>
    </source>
</evidence>
<sequence length="95" mass="10543">MTTSQLASPFPRTTVLFGMNLFLFLYQVDKSAVTGMCGPQTHRTTCITHLYILASPVTELNSQADCQHDKCITHLYILASPVTELPKLIVNMTNV</sequence>